<sequence>MSTEIYEHNTVIKMEMYNAVEVVNRPNTQLKYNFTNQPPTRQNGIRFHDGNKDGTYHGEIFKNIRHGRGRIVYDDGSSYDGTWNENVRHGEGTMYYANGTKVECTFVNDRLDGIAVYSRPVGDEQAEDDCEWNVVALWKYRMGEIDGDGVQFSADEMFCSALKRGRSKNHVSSERVDKLGHSAIDLSTYGNEFTEKVCMAHAASPTKSKEESVSKSFEPSFVDLSSGRATNYLVFSFICLLYLWEQTSMINIF</sequence>
<evidence type="ECO:0000313" key="2">
    <source>
        <dbReference type="EMBL" id="CAE0460601.1"/>
    </source>
</evidence>
<keyword evidence="1" id="KW-0677">Repeat</keyword>
<dbReference type="InterPro" id="IPR003409">
    <property type="entry name" value="MORN"/>
</dbReference>
<dbReference type="SMART" id="SM00698">
    <property type="entry name" value="MORN"/>
    <property type="match status" value="2"/>
</dbReference>
<accession>A0A7S3PZ57</accession>
<dbReference type="AlphaFoldDB" id="A0A7S3PZ57"/>
<organism evidence="2">
    <name type="scientific">Chaetoceros debilis</name>
    <dbReference type="NCBI Taxonomy" id="122233"/>
    <lineage>
        <taxon>Eukaryota</taxon>
        <taxon>Sar</taxon>
        <taxon>Stramenopiles</taxon>
        <taxon>Ochrophyta</taxon>
        <taxon>Bacillariophyta</taxon>
        <taxon>Coscinodiscophyceae</taxon>
        <taxon>Chaetocerotophycidae</taxon>
        <taxon>Chaetocerotales</taxon>
        <taxon>Chaetocerotaceae</taxon>
        <taxon>Chaetoceros</taxon>
    </lineage>
</organism>
<dbReference type="Pfam" id="PF02493">
    <property type="entry name" value="MORN"/>
    <property type="match status" value="2"/>
</dbReference>
<evidence type="ECO:0008006" key="3">
    <source>
        <dbReference type="Google" id="ProtNLM"/>
    </source>
</evidence>
<dbReference type="PANTHER" id="PTHR23084:SF263">
    <property type="entry name" value="MORN REPEAT-CONTAINING PROTEIN 1"/>
    <property type="match status" value="1"/>
</dbReference>
<dbReference type="EMBL" id="HBIO01007294">
    <property type="protein sequence ID" value="CAE0460601.1"/>
    <property type="molecule type" value="Transcribed_RNA"/>
</dbReference>
<proteinExistence type="predicted"/>
<dbReference type="Gene3D" id="2.20.110.10">
    <property type="entry name" value="Histone H3 K4-specific methyltransferase SET7/9 N-terminal domain"/>
    <property type="match status" value="1"/>
</dbReference>
<evidence type="ECO:0000256" key="1">
    <source>
        <dbReference type="ARBA" id="ARBA00022737"/>
    </source>
</evidence>
<dbReference type="PANTHER" id="PTHR23084">
    <property type="entry name" value="PHOSPHATIDYLINOSITOL-4-PHOSPHATE 5-KINASE RELATED"/>
    <property type="match status" value="1"/>
</dbReference>
<protein>
    <recommendedName>
        <fullName evidence="3">MORN repeat-containing protein 5</fullName>
    </recommendedName>
</protein>
<dbReference type="SUPFAM" id="SSF82185">
    <property type="entry name" value="Histone H3 K4-specific methyltransferase SET7/9 N-terminal domain"/>
    <property type="match status" value="1"/>
</dbReference>
<gene>
    <name evidence="2" type="ORF">CDEB00056_LOCUS5442</name>
</gene>
<reference evidence="2" key="1">
    <citation type="submission" date="2021-01" db="EMBL/GenBank/DDBJ databases">
        <authorList>
            <person name="Corre E."/>
            <person name="Pelletier E."/>
            <person name="Niang G."/>
            <person name="Scheremetjew M."/>
            <person name="Finn R."/>
            <person name="Kale V."/>
            <person name="Holt S."/>
            <person name="Cochrane G."/>
            <person name="Meng A."/>
            <person name="Brown T."/>
            <person name="Cohen L."/>
        </authorList>
    </citation>
    <scope>NUCLEOTIDE SEQUENCE</scope>
    <source>
        <strain evidence="2">MM31A-1</strain>
    </source>
</reference>
<name>A0A7S3PZ57_9STRA</name>